<dbReference type="InterPro" id="IPR048683">
    <property type="entry name" value="Sf6_terminase"/>
</dbReference>
<gene>
    <name evidence="1" type="ORF">DCC88_00020</name>
</gene>
<dbReference type="Proteomes" id="UP000253934">
    <property type="component" value="Unassembled WGS sequence"/>
</dbReference>
<dbReference type="Pfam" id="PF20901">
    <property type="entry name" value="Sf6_terminase"/>
    <property type="match status" value="1"/>
</dbReference>
<accession>A0A369KXA4</accession>
<dbReference type="AlphaFoldDB" id="A0A369KXA4"/>
<evidence type="ECO:0000313" key="1">
    <source>
        <dbReference type="EMBL" id="RDB37345.1"/>
    </source>
</evidence>
<name>A0A369KXA4_9BACT</name>
<comment type="caution">
    <text evidence="1">The sequence shown here is derived from an EMBL/GenBank/DDBJ whole genome shotgun (WGS) entry which is preliminary data.</text>
</comment>
<reference evidence="1" key="1">
    <citation type="submission" date="2018-04" db="EMBL/GenBank/DDBJ databases">
        <title>Draft genome sequence of the Candidatus Spirobacillus cienkowskii, a pathogen of freshwater Daphnia species, reconstructed from hemolymph metagenomic reads.</title>
        <authorList>
            <person name="Bresciani L."/>
            <person name="Lemos L.N."/>
            <person name="Wale N."/>
            <person name="Lin J.Y."/>
            <person name="Fernandes G.R."/>
            <person name="Duffy M.A."/>
            <person name="Rodrigues J.M."/>
        </authorList>
    </citation>
    <scope>NUCLEOTIDE SEQUENCE [LARGE SCALE GENOMIC DNA]</scope>
    <source>
        <strain evidence="1">Binning01</strain>
    </source>
</reference>
<dbReference type="Gene3D" id="1.10.10.60">
    <property type="entry name" value="Homeodomain-like"/>
    <property type="match status" value="1"/>
</dbReference>
<dbReference type="EMBL" id="QOVW01000001">
    <property type="protein sequence ID" value="RDB37345.1"/>
    <property type="molecule type" value="Genomic_DNA"/>
</dbReference>
<evidence type="ECO:0000313" key="2">
    <source>
        <dbReference type="Proteomes" id="UP000253934"/>
    </source>
</evidence>
<proteinExistence type="predicted"/>
<protein>
    <submittedName>
        <fullName evidence="1">Helix-turn-helix domain-containing protein</fullName>
    </submittedName>
</protein>
<sequence length="151" mass="17809">MSKENKQQYTFKKEAGRKTLYLKKYNAKIIDHMKKGNSLASFAAEINVSKQTVYNWINEHEDFKESFEIAVTASQAFWERIALKNATTSKGNGTQIQYQLSKRFRDEYGDLPQINIINNNQNINKDIHDMSREELEKYENELLQKLEQNEH</sequence>
<organism evidence="1 2">
    <name type="scientific">Spirobacillus cienkowskii</name>
    <dbReference type="NCBI Taxonomy" id="495820"/>
    <lineage>
        <taxon>Bacteria</taxon>
        <taxon>Pseudomonadati</taxon>
        <taxon>Bdellovibrionota</taxon>
        <taxon>Oligoflexia</taxon>
        <taxon>Silvanigrellales</taxon>
        <taxon>Spirobacillus</taxon>
    </lineage>
</organism>
<keyword evidence="2" id="KW-1185">Reference proteome</keyword>